<protein>
    <submittedName>
        <fullName evidence="2">Uncharacterized protein</fullName>
    </submittedName>
</protein>
<feature type="region of interest" description="Disordered" evidence="1">
    <location>
        <begin position="1"/>
        <end position="30"/>
    </location>
</feature>
<proteinExistence type="predicted"/>
<accession>A0A420HQX8</accession>
<feature type="compositionally biased region" description="Basic and acidic residues" evidence="1">
    <location>
        <begin position="124"/>
        <end position="139"/>
    </location>
</feature>
<keyword evidence="3" id="KW-1185">Reference proteome</keyword>
<dbReference type="Proteomes" id="UP000283383">
    <property type="component" value="Unassembled WGS sequence"/>
</dbReference>
<feature type="region of interest" description="Disordered" evidence="1">
    <location>
        <begin position="329"/>
        <end position="362"/>
    </location>
</feature>
<feature type="compositionally biased region" description="Polar residues" evidence="1">
    <location>
        <begin position="154"/>
        <end position="165"/>
    </location>
</feature>
<evidence type="ECO:0000313" key="3">
    <source>
        <dbReference type="Proteomes" id="UP000283383"/>
    </source>
</evidence>
<feature type="region of interest" description="Disordered" evidence="1">
    <location>
        <begin position="374"/>
        <end position="417"/>
    </location>
</feature>
<evidence type="ECO:0000256" key="1">
    <source>
        <dbReference type="SAM" id="MobiDB-lite"/>
    </source>
</evidence>
<name>A0A420HQX8_9PEZI</name>
<feature type="compositionally biased region" description="Basic residues" evidence="1">
    <location>
        <begin position="140"/>
        <end position="151"/>
    </location>
</feature>
<feature type="compositionally biased region" description="Polar residues" evidence="1">
    <location>
        <begin position="503"/>
        <end position="512"/>
    </location>
</feature>
<feature type="compositionally biased region" description="Polar residues" evidence="1">
    <location>
        <begin position="7"/>
        <end position="21"/>
    </location>
</feature>
<dbReference type="PANTHER" id="PTHR35487:SF1">
    <property type="entry name" value="DUF3824 DOMAIN-CONTAINING PROTEIN"/>
    <property type="match status" value="1"/>
</dbReference>
<feature type="compositionally biased region" description="Basic and acidic residues" evidence="1">
    <location>
        <begin position="537"/>
        <end position="551"/>
    </location>
</feature>
<feature type="region of interest" description="Disordered" evidence="1">
    <location>
        <begin position="124"/>
        <end position="217"/>
    </location>
</feature>
<dbReference type="PANTHER" id="PTHR35487">
    <property type="entry name" value="DUF3824 DOMAIN-CONTAINING PROTEIN"/>
    <property type="match status" value="1"/>
</dbReference>
<feature type="region of interest" description="Disordered" evidence="1">
    <location>
        <begin position="442"/>
        <end position="472"/>
    </location>
</feature>
<reference evidence="2 3" key="1">
    <citation type="journal article" date="2018" name="BMC Genomics">
        <title>Comparative genome analyses reveal sequence features reflecting distinct modes of host-adaptation between dicot and monocot powdery mildew.</title>
        <authorList>
            <person name="Wu Y."/>
            <person name="Ma X."/>
            <person name="Pan Z."/>
            <person name="Kale S.D."/>
            <person name="Song Y."/>
            <person name="King H."/>
            <person name="Zhang Q."/>
            <person name="Presley C."/>
            <person name="Deng X."/>
            <person name="Wei C.I."/>
            <person name="Xiao S."/>
        </authorList>
    </citation>
    <scope>NUCLEOTIDE SEQUENCE [LARGE SCALE GENOMIC DNA]</scope>
    <source>
        <strain evidence="2">UMSG3</strain>
    </source>
</reference>
<dbReference type="EMBL" id="MCBQ01017125">
    <property type="protein sequence ID" value="RKF59826.1"/>
    <property type="molecule type" value="Genomic_DNA"/>
</dbReference>
<organism evidence="2 3">
    <name type="scientific">Golovinomyces cichoracearum</name>
    <dbReference type="NCBI Taxonomy" id="62708"/>
    <lineage>
        <taxon>Eukaryota</taxon>
        <taxon>Fungi</taxon>
        <taxon>Dikarya</taxon>
        <taxon>Ascomycota</taxon>
        <taxon>Pezizomycotina</taxon>
        <taxon>Leotiomycetes</taxon>
        <taxon>Erysiphales</taxon>
        <taxon>Erysiphaceae</taxon>
        <taxon>Golovinomyces</taxon>
    </lineage>
</organism>
<feature type="region of interest" description="Disordered" evidence="1">
    <location>
        <begin position="493"/>
        <end position="551"/>
    </location>
</feature>
<dbReference type="STRING" id="62708.A0A420HQX8"/>
<evidence type="ECO:0000313" key="2">
    <source>
        <dbReference type="EMBL" id="RKF59826.1"/>
    </source>
</evidence>
<feature type="compositionally biased region" description="Basic and acidic residues" evidence="1">
    <location>
        <begin position="191"/>
        <end position="217"/>
    </location>
</feature>
<gene>
    <name evidence="2" type="ORF">GcM3_171015</name>
</gene>
<feature type="compositionally biased region" description="Basic and acidic residues" evidence="1">
    <location>
        <begin position="387"/>
        <end position="396"/>
    </location>
</feature>
<dbReference type="AlphaFoldDB" id="A0A420HQX8"/>
<comment type="caution">
    <text evidence="2">The sequence shown here is derived from an EMBL/GenBank/DDBJ whole genome shotgun (WGS) entry which is preliminary data.</text>
</comment>
<sequence>MNECSPHKSNVSTIHGSNDYSSHSEKIDHPSTHHTIKRYHVFNGEINEEQNTSQHSRLTNTLYFEQKESKHPSKNLKIGTVHHPIITHDLYESQINNNQAFSKSTVRDTCHEFETCKNFEELQMKRDESEKESNTEKRRKDGHSKKVKLKPSRLDNSQEPGQYKSQPGIKFLVSESEVPQSFTSSSQGYRAGERQETDRSGRKYENKPEQEHPRKEFEKIKSSNCTRDLIGGIIAGAGVSAMLANHHEKVGKGPQDPTKKILGGAALGVVGAEVLNRARNQYHHTCTDGGGLNSTDKQSHKKIKSALGLAAASLAVAAVANQYSHAHKVKNDEIKQGHGSAPNKSKAPKSRDTKNNPCPLSSVDECIQEESKNLSKLIPNGEPSLVIDRRATENRRSRSRSRSRSRLQNMTDPETIGTRLAGVATDILERCKKSEETERENVCFGRESCRHSRHRRRSSVRAQDKNSFSDLSPYSESELIEYGSDPIYLTDTPLSHTKKKDSASMSDAYSNLKSRDYNHQRGSSSSGSQSLNRTKFRSREEFIVDSDRNIS</sequence>
<feature type="compositionally biased region" description="Polar residues" evidence="1">
    <location>
        <begin position="177"/>
        <end position="188"/>
    </location>
</feature>